<evidence type="ECO:0000313" key="10">
    <source>
        <dbReference type="EMBL" id="KDP28089.1"/>
    </source>
</evidence>
<comment type="similarity">
    <text evidence="2 8">Belongs to the Casparian strip membrane proteins (CASP) family.</text>
</comment>
<keyword evidence="5 8" id="KW-0812">Transmembrane</keyword>
<dbReference type="InterPro" id="IPR044173">
    <property type="entry name" value="CASPL"/>
</dbReference>
<evidence type="ECO:0000259" key="9">
    <source>
        <dbReference type="Pfam" id="PF04535"/>
    </source>
</evidence>
<evidence type="ECO:0000256" key="6">
    <source>
        <dbReference type="ARBA" id="ARBA00022989"/>
    </source>
</evidence>
<keyword evidence="7 8" id="KW-0472">Membrane</keyword>
<feature type="transmembrane region" description="Helical" evidence="8">
    <location>
        <begin position="100"/>
        <end position="130"/>
    </location>
</feature>
<protein>
    <recommendedName>
        <fullName evidence="8">CASP-like protein</fullName>
    </recommendedName>
</protein>
<dbReference type="InterPro" id="IPR006459">
    <property type="entry name" value="CASP/CASPL"/>
</dbReference>
<sequence>MEDSRRIKSYQIILRILGFLLTLTASIVEGIDKETAIVPVTIVETLPPLQVPLTAKWQYVSAFVYLLVSNTIACSYAAGSLIYTMVAARSKKMDNGTGTLVIIILDMAITGLLLSANGAAIGIAVIGRFGNSHLNWKKVCHVYSDFCHQLTAAAALSLLAAFVFFGLVAVAVSNLHKRLMAST</sequence>
<dbReference type="Pfam" id="PF04535">
    <property type="entry name" value="CASP_dom"/>
    <property type="match status" value="1"/>
</dbReference>
<dbReference type="STRING" id="180498.A0A067K8E8"/>
<evidence type="ECO:0000313" key="11">
    <source>
        <dbReference type="Proteomes" id="UP000027138"/>
    </source>
</evidence>
<reference evidence="10 11" key="1">
    <citation type="journal article" date="2014" name="PLoS ONE">
        <title>Global Analysis of Gene Expression Profiles in Physic Nut (Jatropha curcas L.) Seedlings Exposed to Salt Stress.</title>
        <authorList>
            <person name="Zhang L."/>
            <person name="Zhang C."/>
            <person name="Wu P."/>
            <person name="Chen Y."/>
            <person name="Li M."/>
            <person name="Jiang H."/>
            <person name="Wu G."/>
        </authorList>
    </citation>
    <scope>NUCLEOTIDE SEQUENCE [LARGE SCALE GENOMIC DNA]</scope>
    <source>
        <strain evidence="11">cv. GZQX0401</strain>
        <tissue evidence="10">Young leaves</tissue>
    </source>
</reference>
<dbReference type="KEGG" id="jcu:105642455"/>
<keyword evidence="6 8" id="KW-1133">Transmembrane helix</keyword>
<name>A0A067K8E8_JATCU</name>
<evidence type="ECO:0000256" key="8">
    <source>
        <dbReference type="RuleBase" id="RU361233"/>
    </source>
</evidence>
<comment type="subcellular location">
    <subcellularLocation>
        <location evidence="1 8">Cell membrane</location>
        <topology evidence="1 8">Multi-pass membrane protein</topology>
    </subcellularLocation>
</comment>
<evidence type="ECO:0000256" key="4">
    <source>
        <dbReference type="ARBA" id="ARBA00022475"/>
    </source>
</evidence>
<proteinExistence type="inferred from homology"/>
<evidence type="ECO:0000256" key="5">
    <source>
        <dbReference type="ARBA" id="ARBA00022692"/>
    </source>
</evidence>
<evidence type="ECO:0000256" key="3">
    <source>
        <dbReference type="ARBA" id="ARBA00011489"/>
    </source>
</evidence>
<dbReference type="GO" id="GO:0005886">
    <property type="term" value="C:plasma membrane"/>
    <property type="evidence" value="ECO:0007669"/>
    <property type="project" value="UniProtKB-SubCell"/>
</dbReference>
<accession>A0A067K8E8</accession>
<evidence type="ECO:0000256" key="7">
    <source>
        <dbReference type="ARBA" id="ARBA00023136"/>
    </source>
</evidence>
<feature type="domain" description="Casparian strip membrane protein" evidence="9">
    <location>
        <begin position="5"/>
        <end position="162"/>
    </location>
</feature>
<dbReference type="PANTHER" id="PTHR36488">
    <property type="entry name" value="CASP-LIKE PROTEIN 1U1"/>
    <property type="match status" value="1"/>
</dbReference>
<keyword evidence="4 8" id="KW-1003">Cell membrane</keyword>
<dbReference type="InterPro" id="IPR006702">
    <property type="entry name" value="CASP_dom"/>
</dbReference>
<feature type="transmembrane region" description="Helical" evidence="8">
    <location>
        <begin position="150"/>
        <end position="172"/>
    </location>
</feature>
<evidence type="ECO:0000256" key="2">
    <source>
        <dbReference type="ARBA" id="ARBA00007651"/>
    </source>
</evidence>
<evidence type="ECO:0000256" key="1">
    <source>
        <dbReference type="ARBA" id="ARBA00004651"/>
    </source>
</evidence>
<feature type="transmembrane region" description="Helical" evidence="8">
    <location>
        <begin position="12"/>
        <end position="31"/>
    </location>
</feature>
<dbReference type="PANTHER" id="PTHR36488:SF8">
    <property type="entry name" value="CASP-LIKE PROTEIN 1U1"/>
    <property type="match status" value="1"/>
</dbReference>
<dbReference type="AlphaFoldDB" id="A0A067K8E8"/>
<organism evidence="10 11">
    <name type="scientific">Jatropha curcas</name>
    <name type="common">Barbados nut</name>
    <dbReference type="NCBI Taxonomy" id="180498"/>
    <lineage>
        <taxon>Eukaryota</taxon>
        <taxon>Viridiplantae</taxon>
        <taxon>Streptophyta</taxon>
        <taxon>Embryophyta</taxon>
        <taxon>Tracheophyta</taxon>
        <taxon>Spermatophyta</taxon>
        <taxon>Magnoliopsida</taxon>
        <taxon>eudicotyledons</taxon>
        <taxon>Gunneridae</taxon>
        <taxon>Pentapetalae</taxon>
        <taxon>rosids</taxon>
        <taxon>fabids</taxon>
        <taxon>Malpighiales</taxon>
        <taxon>Euphorbiaceae</taxon>
        <taxon>Crotonoideae</taxon>
        <taxon>Jatropheae</taxon>
        <taxon>Jatropha</taxon>
    </lineage>
</organism>
<keyword evidence="11" id="KW-1185">Reference proteome</keyword>
<dbReference type="EMBL" id="KK914782">
    <property type="protein sequence ID" value="KDP28089.1"/>
    <property type="molecule type" value="Genomic_DNA"/>
</dbReference>
<feature type="transmembrane region" description="Helical" evidence="8">
    <location>
        <begin position="62"/>
        <end position="88"/>
    </location>
</feature>
<dbReference type="NCBIfam" id="TIGR01569">
    <property type="entry name" value="A_tha_TIGR01569"/>
    <property type="match status" value="1"/>
</dbReference>
<gene>
    <name evidence="10" type="ORF">JCGZ_13860</name>
</gene>
<dbReference type="Proteomes" id="UP000027138">
    <property type="component" value="Unassembled WGS sequence"/>
</dbReference>
<comment type="subunit">
    <text evidence="3 8">Homodimer and heterodimers.</text>
</comment>
<dbReference type="OrthoDB" id="1898688at2759"/>